<evidence type="ECO:0000313" key="2">
    <source>
        <dbReference type="EMBL" id="KAA8672350.1"/>
    </source>
</evidence>
<evidence type="ECO:0000313" key="3">
    <source>
        <dbReference type="Proteomes" id="UP000322521"/>
    </source>
</evidence>
<dbReference type="InterPro" id="IPR057253">
    <property type="entry name" value="CoiA-like_N"/>
</dbReference>
<protein>
    <recommendedName>
        <fullName evidence="1">Competence protein CoiA-like N-terminal domain-containing protein</fullName>
    </recommendedName>
</protein>
<proteinExistence type="predicted"/>
<feature type="domain" description="Competence protein CoiA-like N-terminal" evidence="1">
    <location>
        <begin position="25"/>
        <end position="56"/>
    </location>
</feature>
<accession>A0A5M9NNW1</accession>
<dbReference type="OrthoDB" id="9134102at2"/>
<comment type="caution">
    <text evidence="2">The sequence shown here is derived from an EMBL/GenBank/DDBJ whole genome shotgun (WGS) entry which is preliminary data.</text>
</comment>
<reference evidence="2 3" key="1">
    <citation type="submission" date="2019-09" db="EMBL/GenBank/DDBJ databases">
        <title>Draft genome sequence of various Type strains from the CCUG.</title>
        <authorList>
            <person name="Pineiro-Iglesias B."/>
            <person name="Tunovic T."/>
            <person name="Unosson C."/>
            <person name="Inganas E."/>
            <person name="Ohlen M."/>
            <person name="Cardew S."/>
            <person name="Jensie-Markopoulos S."/>
            <person name="Salva-Serra F."/>
            <person name="Jaen-Luchoro D."/>
            <person name="Karlsson R."/>
            <person name="Svensson-Stadler L."/>
            <person name="Chun J."/>
            <person name="Moore E."/>
        </authorList>
    </citation>
    <scope>NUCLEOTIDE SEQUENCE [LARGE SCALE GENOMIC DNA]</scope>
    <source>
        <strain evidence="2 3">CCUG 56969T</strain>
    </source>
</reference>
<organism evidence="2 3">
    <name type="scientific">Vibrio gigantis</name>
    <dbReference type="NCBI Taxonomy" id="296199"/>
    <lineage>
        <taxon>Bacteria</taxon>
        <taxon>Pseudomonadati</taxon>
        <taxon>Pseudomonadota</taxon>
        <taxon>Gammaproteobacteria</taxon>
        <taxon>Vibrionales</taxon>
        <taxon>Vibrionaceae</taxon>
        <taxon>Vibrio</taxon>
    </lineage>
</organism>
<keyword evidence="3" id="KW-1185">Reference proteome</keyword>
<name>A0A5M9NNW1_9VIBR</name>
<dbReference type="RefSeq" id="WP_086713338.1">
    <property type="nucleotide sequence ID" value="NZ_AP025492.1"/>
</dbReference>
<dbReference type="EMBL" id="VXJS01000009">
    <property type="protein sequence ID" value="KAA8672350.1"/>
    <property type="molecule type" value="Genomic_DNA"/>
</dbReference>
<dbReference type="Proteomes" id="UP000322521">
    <property type="component" value="Unassembled WGS sequence"/>
</dbReference>
<evidence type="ECO:0000259" key="1">
    <source>
        <dbReference type="Pfam" id="PF25164"/>
    </source>
</evidence>
<gene>
    <name evidence="2" type="ORF">F4W18_15430</name>
</gene>
<dbReference type="Pfam" id="PF25164">
    <property type="entry name" value="CoiA_N"/>
    <property type="match status" value="1"/>
</dbReference>
<dbReference type="AlphaFoldDB" id="A0A5M9NNW1"/>
<sequence>MLIPFGFKDGKYLDISEVERGRACACVCPSCKQNLVAKKGPNPEKMIHHFAHDKKSKEQQGETIECKYSFCVVARLVIKQCLRELSQLELQLPEWKLLLTKQDKYGREVSVSGLVTRAHVLNIDDFEVEPNPPLSELDVLCCVNGYAFGIHFSYQGRSMIDSNRYEDISVVDINLEPLQLLYATYEHETHESFKSLVMDYVLNSGQRNWVAHARYMAIHRALSQKLNEMLEESDRNPPVKTLRKSAVETVKHKPYKKLRKARAAVPNAKVTTREEGQPCVRCGQQKAGYIDNLICAPCLQKYYSEGIFHTGAIKKVVLSTYF</sequence>